<feature type="compositionally biased region" description="Low complexity" evidence="1">
    <location>
        <begin position="105"/>
        <end position="117"/>
    </location>
</feature>
<accession>A0A8H4NBC8</accession>
<keyword evidence="3" id="KW-1185">Reference proteome</keyword>
<sequence>MSTCTSPRRAAAEPAVAAMDRDNDASSAPHPQPPNTSTSTSTNDHDSKLNTAILADDAEEVSRPAKRSKTSSQSPAAMSDADGDSTMHSTPTSAAGDSDDDLFPGANTTTAADATTTTGGGGVALPPSTPTTALAHAELSPPSSQGANTSATRTAASDAVINENGKRVLPTGLNFGGGGGGGGGSSSSSNRIVPSGDASVEGMLDGGSGKRALSGVHAASGYRWEREAEAPGWSWKNKKAQEEWIKAEEGLVERERMVKDRYGDPLEGAARRLSSAAAAAAAATAVPL</sequence>
<dbReference type="EMBL" id="WWBZ02000016">
    <property type="protein sequence ID" value="KAF4309162.1"/>
    <property type="molecule type" value="Genomic_DNA"/>
</dbReference>
<feature type="compositionally biased region" description="Polar residues" evidence="1">
    <location>
        <begin position="141"/>
        <end position="155"/>
    </location>
</feature>
<proteinExistence type="predicted"/>
<feature type="compositionally biased region" description="Low complexity" evidence="1">
    <location>
        <begin position="7"/>
        <end position="18"/>
    </location>
</feature>
<dbReference type="Proteomes" id="UP000572817">
    <property type="component" value="Unassembled WGS sequence"/>
</dbReference>
<feature type="compositionally biased region" description="Polar residues" evidence="1">
    <location>
        <begin position="86"/>
        <end position="95"/>
    </location>
</feature>
<evidence type="ECO:0000313" key="2">
    <source>
        <dbReference type="EMBL" id="KAF4309162.1"/>
    </source>
</evidence>
<gene>
    <name evidence="2" type="ORF">GTA08_BOTSDO03318</name>
</gene>
<dbReference type="AlphaFoldDB" id="A0A8H4NBC8"/>
<dbReference type="OrthoDB" id="5377039at2759"/>
<protein>
    <submittedName>
        <fullName evidence="2">Uncharacterized protein</fullName>
    </submittedName>
</protein>
<evidence type="ECO:0000256" key="1">
    <source>
        <dbReference type="SAM" id="MobiDB-lite"/>
    </source>
</evidence>
<comment type="caution">
    <text evidence="2">The sequence shown here is derived from an EMBL/GenBank/DDBJ whole genome shotgun (WGS) entry which is preliminary data.</text>
</comment>
<evidence type="ECO:0000313" key="3">
    <source>
        <dbReference type="Proteomes" id="UP000572817"/>
    </source>
</evidence>
<feature type="compositionally biased region" description="Gly residues" evidence="1">
    <location>
        <begin position="174"/>
        <end position="185"/>
    </location>
</feature>
<name>A0A8H4NBC8_9PEZI</name>
<organism evidence="2 3">
    <name type="scientific">Botryosphaeria dothidea</name>
    <dbReference type="NCBI Taxonomy" id="55169"/>
    <lineage>
        <taxon>Eukaryota</taxon>
        <taxon>Fungi</taxon>
        <taxon>Dikarya</taxon>
        <taxon>Ascomycota</taxon>
        <taxon>Pezizomycotina</taxon>
        <taxon>Dothideomycetes</taxon>
        <taxon>Dothideomycetes incertae sedis</taxon>
        <taxon>Botryosphaeriales</taxon>
        <taxon>Botryosphaeriaceae</taxon>
        <taxon>Botryosphaeria</taxon>
    </lineage>
</organism>
<reference evidence="2" key="1">
    <citation type="submission" date="2020-04" db="EMBL/GenBank/DDBJ databases">
        <title>Genome Assembly and Annotation of Botryosphaeria dothidea sdau 11-99, a Latent Pathogen of Apple Fruit Ring Rot in China.</title>
        <authorList>
            <person name="Yu C."/>
            <person name="Diao Y."/>
            <person name="Lu Q."/>
            <person name="Zhao J."/>
            <person name="Cui S."/>
            <person name="Peng C."/>
            <person name="He B."/>
            <person name="Liu H."/>
        </authorList>
    </citation>
    <scope>NUCLEOTIDE SEQUENCE [LARGE SCALE GENOMIC DNA]</scope>
    <source>
        <strain evidence="2">Sdau11-99</strain>
    </source>
</reference>
<feature type="region of interest" description="Disordered" evidence="1">
    <location>
        <begin position="1"/>
        <end position="206"/>
    </location>
</feature>